<feature type="region of interest" description="Disordered" evidence="12">
    <location>
        <begin position="206"/>
        <end position="247"/>
    </location>
</feature>
<feature type="compositionally biased region" description="Low complexity" evidence="12">
    <location>
        <begin position="1"/>
        <end position="30"/>
    </location>
</feature>
<dbReference type="NCBIfam" id="TIGR01447">
    <property type="entry name" value="recD"/>
    <property type="match status" value="1"/>
</dbReference>
<comment type="caution">
    <text evidence="15">The sequence shown here is derived from an EMBL/GenBank/DDBJ whole genome shotgun (WGS) entry which is preliminary data.</text>
</comment>
<accession>A0ABN2N826</accession>
<dbReference type="InterPro" id="IPR006344">
    <property type="entry name" value="RecD"/>
</dbReference>
<evidence type="ECO:0000256" key="6">
    <source>
        <dbReference type="ARBA" id="ARBA00022839"/>
    </source>
</evidence>
<dbReference type="SUPFAM" id="SSF52540">
    <property type="entry name" value="P-loop containing nucleoside triphosphate hydrolases"/>
    <property type="match status" value="1"/>
</dbReference>
<name>A0ABN2N826_9PSEU</name>
<evidence type="ECO:0000256" key="4">
    <source>
        <dbReference type="ARBA" id="ARBA00022801"/>
    </source>
</evidence>
<comment type="similarity">
    <text evidence="11">Belongs to the RecD family.</text>
</comment>
<dbReference type="InterPro" id="IPR027417">
    <property type="entry name" value="P-loop_NTPase"/>
</dbReference>
<gene>
    <name evidence="11 15" type="primary">recD</name>
    <name evidence="15" type="ORF">GCM10009836_40550</name>
</gene>
<keyword evidence="3 11" id="KW-0227">DNA damage</keyword>
<evidence type="ECO:0000313" key="15">
    <source>
        <dbReference type="EMBL" id="GAA1856255.1"/>
    </source>
</evidence>
<dbReference type="InterPro" id="IPR050534">
    <property type="entry name" value="Coronavir_polyprotein_1ab"/>
</dbReference>
<feature type="binding site" evidence="11">
    <location>
        <begin position="268"/>
        <end position="275"/>
    </location>
    <ligand>
        <name>ATP</name>
        <dbReference type="ChEBI" id="CHEBI:30616"/>
    </ligand>
</feature>
<dbReference type="CDD" id="cd18809">
    <property type="entry name" value="SF1_C_RecD"/>
    <property type="match status" value="1"/>
</dbReference>
<dbReference type="EC" id="5.6.2.3" evidence="11"/>
<dbReference type="PANTHER" id="PTHR43788:SF6">
    <property type="entry name" value="DNA HELICASE B"/>
    <property type="match status" value="1"/>
</dbReference>
<keyword evidence="16" id="KW-1185">Reference proteome</keyword>
<evidence type="ECO:0000259" key="14">
    <source>
        <dbReference type="Pfam" id="PF21185"/>
    </source>
</evidence>
<evidence type="ECO:0000256" key="10">
    <source>
        <dbReference type="ARBA" id="ARBA00023235"/>
    </source>
</evidence>
<dbReference type="PANTHER" id="PTHR43788">
    <property type="entry name" value="DNA2/NAM7 HELICASE FAMILY MEMBER"/>
    <property type="match status" value="1"/>
</dbReference>
<dbReference type="InterPro" id="IPR041851">
    <property type="entry name" value="RecD_N_sf"/>
</dbReference>
<keyword evidence="6 11" id="KW-0269">Exonuclease</keyword>
<feature type="compositionally biased region" description="Low complexity" evidence="12">
    <location>
        <begin position="212"/>
        <end position="239"/>
    </location>
</feature>
<dbReference type="RefSeq" id="WP_344419161.1">
    <property type="nucleotide sequence ID" value="NZ_BAAAQK010000012.1"/>
</dbReference>
<evidence type="ECO:0000256" key="3">
    <source>
        <dbReference type="ARBA" id="ARBA00022763"/>
    </source>
</evidence>
<dbReference type="Pfam" id="PF21185">
    <property type="entry name" value="RecD_N"/>
    <property type="match status" value="1"/>
</dbReference>
<evidence type="ECO:0000256" key="5">
    <source>
        <dbReference type="ARBA" id="ARBA00022806"/>
    </source>
</evidence>
<comment type="function">
    <text evidence="11">A helicase/nuclease that prepares dsDNA breaks (DSB) for recombinational DNA repair. Binds to DSBs and unwinds DNA via a highly rapid and processive ATP-dependent bidirectional helicase activity. Unwinds dsDNA until it encounters a Chi (crossover hotspot instigator) sequence from the 3' direction. Cuts ssDNA a few nucleotides 3' to the Chi site. The properties and activities of the enzyme are changed at Chi. The Chi-altered holoenzyme produces a long 3'-ssDNA overhang and facilitates RecA-binding to the ssDNA for homologous DNA recombination and repair. Holoenzyme degrades any linearized DNA that is unable to undergo homologous recombination. In the holoenzyme this subunit has ssDNA-dependent ATPase and 5'-3' helicase activity. When added to pre-assembled RecBC greatly stimulates nuclease activity and augments holoenzyme processivity. Negatively regulates the RecA-loading ability of RecBCD.</text>
</comment>
<feature type="domain" description="RecBCD enzyme subunit RecD N-terminal" evidence="14">
    <location>
        <begin position="56"/>
        <end position="156"/>
    </location>
</feature>
<dbReference type="Pfam" id="PF13538">
    <property type="entry name" value="UvrD_C_2"/>
    <property type="match status" value="1"/>
</dbReference>
<keyword evidence="7 11" id="KW-0067">ATP-binding</keyword>
<keyword evidence="1 11" id="KW-0540">Nuclease</keyword>
<evidence type="ECO:0000313" key="16">
    <source>
        <dbReference type="Proteomes" id="UP001500449"/>
    </source>
</evidence>
<keyword evidence="5 11" id="KW-0347">Helicase</keyword>
<dbReference type="InterPro" id="IPR027785">
    <property type="entry name" value="UvrD-like_helicase_C"/>
</dbReference>
<evidence type="ECO:0000256" key="1">
    <source>
        <dbReference type="ARBA" id="ARBA00022722"/>
    </source>
</evidence>
<comment type="catalytic activity">
    <reaction evidence="11">
        <text>ATP + H2O = ADP + phosphate + H(+)</text>
        <dbReference type="Rhea" id="RHEA:13065"/>
        <dbReference type="ChEBI" id="CHEBI:15377"/>
        <dbReference type="ChEBI" id="CHEBI:15378"/>
        <dbReference type="ChEBI" id="CHEBI:30616"/>
        <dbReference type="ChEBI" id="CHEBI:43474"/>
        <dbReference type="ChEBI" id="CHEBI:456216"/>
        <dbReference type="EC" id="5.6.2.3"/>
    </reaction>
</comment>
<keyword evidence="8 11" id="KW-0238">DNA-binding</keyword>
<dbReference type="CDD" id="cd17933">
    <property type="entry name" value="DEXSc_RecD-like"/>
    <property type="match status" value="1"/>
</dbReference>
<keyword evidence="2 11" id="KW-0547">Nucleotide-binding</keyword>
<dbReference type="Gene3D" id="3.40.50.300">
    <property type="entry name" value="P-loop containing nucleotide triphosphate hydrolases"/>
    <property type="match status" value="3"/>
</dbReference>
<keyword evidence="4 11" id="KW-0378">Hydrolase</keyword>
<evidence type="ECO:0000256" key="12">
    <source>
        <dbReference type="SAM" id="MobiDB-lite"/>
    </source>
</evidence>
<keyword evidence="9 11" id="KW-0234">DNA repair</keyword>
<dbReference type="Gene3D" id="1.10.10.1020">
    <property type="entry name" value="RecBCD complex, subunit RecD, N-terminal domain"/>
    <property type="match status" value="1"/>
</dbReference>
<sequence>MTAPAAISAPIPAASGSTGPGTPAVGATTARRPERDPHDLRTALGARGLLGEFNVAGVLTAADVHVATRLGALGGDPGGEPEEVLLAVALAVRAIRNGSVCLDLAEVAHTVLGEGEESVDVTDLHWPEPEGWRAAVERSPLVALGTDAPAGRPLRLVPVSGGRGLLYLDRYWAEEELVRRELRDRATGEQPEVDPTRLAAALTRLFGPPASPGATTTDPTDTDPTTTGPTAAGPDEAATSPRPTTHEPDLQRLAAAVAALRRVTVLAGGPGTGKTTTVARLLALLHDLHEAGGIGRGEPTPLRVALVAPTGKAAARLGEAVAQHTTELPPEDRARVGRPTASTIHRLLGRRAGSSSRFRHDRANRLPHDVVVVDETSMVSLTLMARLLEAVRPDARLVLVGDPDQLASVEAGAVLGDLARAGGTAEPALDERLRAAGALEPGDPPVVHGVVTLRHTWRFDGGIAEFARAVQAGDADTAVGLLHAGLPDVTFVETDLEVREPAGLEGLRRDVVAAAGALIDAAARGDAAGALGALEQHRLLCAHRRGSFGVARWGLEVERWLAAARPGFDEPPPGERRSPWYPGRPLLVTTNDYDLGLYNGDTGVVVRENGVLRAVFGRPAEPQSFAPARLGAAQTVHAMTVHRSQGSQFAQVTVVLPPPESPLLTRELLYTAVTRARESVRIVGAEEAVRAAVGRPVSRASGLRERMG</sequence>
<feature type="domain" description="UvrD-like helicase C-terminal" evidence="13">
    <location>
        <begin position="636"/>
        <end position="683"/>
    </location>
</feature>
<dbReference type="Proteomes" id="UP001500449">
    <property type="component" value="Unassembled WGS sequence"/>
</dbReference>
<protein>
    <recommendedName>
        <fullName evidence="11">RecBCD enzyme subunit RecD</fullName>
        <ecNumber evidence="11">5.6.2.3</ecNumber>
    </recommendedName>
    <alternativeName>
        <fullName evidence="11">DNA 5'-3' helicase subunit RecD</fullName>
    </alternativeName>
    <alternativeName>
        <fullName evidence="11">Exonuclease V subunit RecD</fullName>
        <shortName evidence="11">ExoV subunit RecD</shortName>
    </alternativeName>
    <alternativeName>
        <fullName evidence="11">Helicase/nuclease RecBCD subunit RecD</fullName>
    </alternativeName>
</protein>
<evidence type="ECO:0000256" key="11">
    <source>
        <dbReference type="HAMAP-Rule" id="MF_01487"/>
    </source>
</evidence>
<evidence type="ECO:0000256" key="8">
    <source>
        <dbReference type="ARBA" id="ARBA00023125"/>
    </source>
</evidence>
<evidence type="ECO:0000256" key="9">
    <source>
        <dbReference type="ARBA" id="ARBA00023204"/>
    </source>
</evidence>
<evidence type="ECO:0000259" key="13">
    <source>
        <dbReference type="Pfam" id="PF13538"/>
    </source>
</evidence>
<dbReference type="InterPro" id="IPR049550">
    <property type="entry name" value="RecD_N"/>
</dbReference>
<dbReference type="EMBL" id="BAAAQK010000012">
    <property type="protein sequence ID" value="GAA1856255.1"/>
    <property type="molecule type" value="Genomic_DNA"/>
</dbReference>
<dbReference type="Pfam" id="PF13245">
    <property type="entry name" value="AAA_19"/>
    <property type="match status" value="1"/>
</dbReference>
<feature type="region of interest" description="Disordered" evidence="12">
    <location>
        <begin position="1"/>
        <end position="37"/>
    </location>
</feature>
<comment type="miscellaneous">
    <text evidence="11">In the RecBCD complex, RecB has a slow 3'-5' helicase, an exonuclease activity and loads RecA onto ssDNA, RecD has a fast 5'-3' helicase activity, while RecC stimulates the ATPase and processivity of the RecB helicase and contributes to recognition of the Chi site.</text>
</comment>
<keyword evidence="10 11" id="KW-0413">Isomerase</keyword>
<evidence type="ECO:0000256" key="7">
    <source>
        <dbReference type="ARBA" id="ARBA00022840"/>
    </source>
</evidence>
<reference evidence="15 16" key="1">
    <citation type="journal article" date="2019" name="Int. J. Syst. Evol. Microbiol.">
        <title>The Global Catalogue of Microorganisms (GCM) 10K type strain sequencing project: providing services to taxonomists for standard genome sequencing and annotation.</title>
        <authorList>
            <consortium name="The Broad Institute Genomics Platform"/>
            <consortium name="The Broad Institute Genome Sequencing Center for Infectious Disease"/>
            <person name="Wu L."/>
            <person name="Ma J."/>
        </authorList>
    </citation>
    <scope>NUCLEOTIDE SEQUENCE [LARGE SCALE GENOMIC DNA]</scope>
    <source>
        <strain evidence="15 16">JCM 16009</strain>
    </source>
</reference>
<organism evidence="15 16">
    <name type="scientific">Pseudonocardia ailaonensis</name>
    <dbReference type="NCBI Taxonomy" id="367279"/>
    <lineage>
        <taxon>Bacteria</taxon>
        <taxon>Bacillati</taxon>
        <taxon>Actinomycetota</taxon>
        <taxon>Actinomycetes</taxon>
        <taxon>Pseudonocardiales</taxon>
        <taxon>Pseudonocardiaceae</taxon>
        <taxon>Pseudonocardia</taxon>
    </lineage>
</organism>
<comment type="subunit">
    <text evidence="11">Heterotrimer of RecB, RecC and RecD. All subunits contribute to DNA-binding.</text>
</comment>
<evidence type="ECO:0000256" key="2">
    <source>
        <dbReference type="ARBA" id="ARBA00022741"/>
    </source>
</evidence>
<proteinExistence type="inferred from homology"/>
<dbReference type="HAMAP" id="MF_01487">
    <property type="entry name" value="RecD"/>
    <property type="match status" value="1"/>
</dbReference>